<evidence type="ECO:0000313" key="3">
    <source>
        <dbReference type="Proteomes" id="UP000235460"/>
    </source>
</evidence>
<dbReference type="PANTHER" id="PTHR34351">
    <property type="entry name" value="SLR1927 PROTEIN-RELATED"/>
    <property type="match status" value="1"/>
</dbReference>
<feature type="transmembrane region" description="Helical" evidence="1">
    <location>
        <begin position="93"/>
        <end position="115"/>
    </location>
</feature>
<accession>A0A2N7PMU4</accession>
<evidence type="ECO:0000313" key="2">
    <source>
        <dbReference type="EMBL" id="PMP66584.1"/>
    </source>
</evidence>
<keyword evidence="1" id="KW-1133">Transmembrane helix</keyword>
<dbReference type="PANTHER" id="PTHR34351:SF1">
    <property type="entry name" value="SLR1927 PROTEIN"/>
    <property type="match status" value="1"/>
</dbReference>
<organism evidence="2 3">
    <name type="scientific">Thermodesulfobacterium geofontis</name>
    <dbReference type="NCBI Taxonomy" id="1295609"/>
    <lineage>
        <taxon>Bacteria</taxon>
        <taxon>Pseudomonadati</taxon>
        <taxon>Thermodesulfobacteriota</taxon>
        <taxon>Thermodesulfobacteria</taxon>
        <taxon>Thermodesulfobacteriales</taxon>
        <taxon>Thermodesulfobacteriaceae</taxon>
        <taxon>Thermodesulfobacterium</taxon>
    </lineage>
</organism>
<dbReference type="Proteomes" id="UP000235460">
    <property type="component" value="Unassembled WGS sequence"/>
</dbReference>
<proteinExistence type="predicted"/>
<comment type="caution">
    <text evidence="2">The sequence shown here is derived from an EMBL/GenBank/DDBJ whole genome shotgun (WGS) entry which is preliminary data.</text>
</comment>
<feature type="transmembrane region" description="Helical" evidence="1">
    <location>
        <begin position="39"/>
        <end position="57"/>
    </location>
</feature>
<reference evidence="2 3" key="1">
    <citation type="submission" date="2018-01" db="EMBL/GenBank/DDBJ databases">
        <title>Metagenomic assembled genomes from two thermal pools in the Uzon Caldera, Kamchatka, Russia.</title>
        <authorList>
            <person name="Wilkins L."/>
            <person name="Ettinger C."/>
        </authorList>
    </citation>
    <scope>NUCLEOTIDE SEQUENCE [LARGE SCALE GENOMIC DNA]</scope>
    <source>
        <strain evidence="2">ZAV-08</strain>
    </source>
</reference>
<sequence length="296" mass="34408">MFSREYKNTSLIKLTKAGWLYIGITLALGAASVNTGNNLLYLITSAFLSFMLLAGVFGKRNIEALDMEVTFPEEIYANRSAFIKIKIINRKKFFPAFLIKVLIKDFNLSCLFPYFEREASAILKIKPEKRGFQNLKEIYIISVFPFNFFIRWKRINKTFSFIVFPEPKKCAFSFYQNKKNKGEILIDKLGWEGDILSIKDYTEGTPVKYIHWKATAKTDKLKVKELSDHTTQPIIIDFEKISILEKELKLSCITYLILEMMKKGIPVGLKIKEKIYKPNLSYKHKITLLTELALYE</sequence>
<gene>
    <name evidence="2" type="ORF">C0190_05355</name>
</gene>
<protein>
    <submittedName>
        <fullName evidence="2">Uncharacterized protein</fullName>
    </submittedName>
</protein>
<keyword evidence="1" id="KW-0812">Transmembrane</keyword>
<evidence type="ECO:0000256" key="1">
    <source>
        <dbReference type="SAM" id="Phobius"/>
    </source>
</evidence>
<name>A0A2N7PMU4_9BACT</name>
<dbReference type="EMBL" id="PNIK01000073">
    <property type="protein sequence ID" value="PMP66584.1"/>
    <property type="molecule type" value="Genomic_DNA"/>
</dbReference>
<feature type="transmembrane region" description="Helical" evidence="1">
    <location>
        <begin position="12"/>
        <end position="33"/>
    </location>
</feature>
<keyword evidence="1" id="KW-0472">Membrane</keyword>
<dbReference type="AlphaFoldDB" id="A0A2N7PMU4"/>